<dbReference type="AlphaFoldDB" id="A0A7J7MUR2"/>
<dbReference type="Pfam" id="PF04759">
    <property type="entry name" value="DUF617"/>
    <property type="match status" value="1"/>
</dbReference>
<dbReference type="OrthoDB" id="1859415at2759"/>
<dbReference type="NCBIfam" id="TIGR01570">
    <property type="entry name" value="A_thal_3588"/>
    <property type="match status" value="1"/>
</dbReference>
<dbReference type="InterPro" id="IPR006460">
    <property type="entry name" value="MIZ1-like_pln"/>
</dbReference>
<gene>
    <name evidence="1" type="ORF">GIB67_040034</name>
</gene>
<reference evidence="1 2" key="1">
    <citation type="journal article" date="2020" name="IScience">
        <title>Genome Sequencing of the Endangered Kingdonia uniflora (Circaeasteraceae, Ranunculales) Reveals Potential Mechanisms of Evolutionary Specialization.</title>
        <authorList>
            <person name="Sun Y."/>
            <person name="Deng T."/>
            <person name="Zhang A."/>
            <person name="Moore M.J."/>
            <person name="Landis J.B."/>
            <person name="Lin N."/>
            <person name="Zhang H."/>
            <person name="Zhang X."/>
            <person name="Huang J."/>
            <person name="Zhang X."/>
            <person name="Sun H."/>
            <person name="Wang H."/>
        </authorList>
    </citation>
    <scope>NUCLEOTIDE SEQUENCE [LARGE SCALE GENOMIC DNA]</scope>
    <source>
        <strain evidence="1">TB1705</strain>
        <tissue evidence="1">Leaf</tissue>
    </source>
</reference>
<name>A0A7J7MUR2_9MAGN</name>
<sequence>MNPDEFSLRRNIITSRSTNRMIAPNYIGSSSSNLDQYNDISEKRLVWKHGVKPSITRANIVGNIFSSILRSFHGFFTIPSFIPTLTWFSKMPLNSLALPSSGPKFTGTLFGRKRGYISFVIQENPQSEPILLLELAISTCTLVKEMSSSNGLVRIALECERVSKSRGQQRVKLFKEPLWTMYCNGKKYGNAVSKGCGESDWYMLSTIRNVSVGSGVIPIEKRSIGDALEGDELMYMRARFERVVGSKDSVAFYMLNPDGGNGGPDLSVFLLRI</sequence>
<evidence type="ECO:0008006" key="3">
    <source>
        <dbReference type="Google" id="ProtNLM"/>
    </source>
</evidence>
<dbReference type="GO" id="GO:0010274">
    <property type="term" value="P:hydrotropism"/>
    <property type="evidence" value="ECO:0007669"/>
    <property type="project" value="InterPro"/>
</dbReference>
<evidence type="ECO:0000313" key="2">
    <source>
        <dbReference type="Proteomes" id="UP000541444"/>
    </source>
</evidence>
<dbReference type="PANTHER" id="PTHR31696:SF71">
    <property type="entry name" value="PROTEIN MIZU-KUSSEI 1"/>
    <property type="match status" value="1"/>
</dbReference>
<comment type="caution">
    <text evidence="1">The sequence shown here is derived from an EMBL/GenBank/DDBJ whole genome shotgun (WGS) entry which is preliminary data.</text>
</comment>
<dbReference type="EMBL" id="JACGCM010001219">
    <property type="protein sequence ID" value="KAF6158520.1"/>
    <property type="molecule type" value="Genomic_DNA"/>
</dbReference>
<protein>
    <recommendedName>
        <fullName evidence="3">Protein MIZU-KUSSEI 1-like</fullName>
    </recommendedName>
</protein>
<dbReference type="Proteomes" id="UP000541444">
    <property type="component" value="Unassembled WGS sequence"/>
</dbReference>
<keyword evidence="2" id="KW-1185">Reference proteome</keyword>
<evidence type="ECO:0000313" key="1">
    <source>
        <dbReference type="EMBL" id="KAF6158520.1"/>
    </source>
</evidence>
<organism evidence="1 2">
    <name type="scientific">Kingdonia uniflora</name>
    <dbReference type="NCBI Taxonomy" id="39325"/>
    <lineage>
        <taxon>Eukaryota</taxon>
        <taxon>Viridiplantae</taxon>
        <taxon>Streptophyta</taxon>
        <taxon>Embryophyta</taxon>
        <taxon>Tracheophyta</taxon>
        <taxon>Spermatophyta</taxon>
        <taxon>Magnoliopsida</taxon>
        <taxon>Ranunculales</taxon>
        <taxon>Circaeasteraceae</taxon>
        <taxon>Kingdonia</taxon>
    </lineage>
</organism>
<proteinExistence type="predicted"/>
<accession>A0A7J7MUR2</accession>
<dbReference type="PANTHER" id="PTHR31696">
    <property type="entry name" value="PROTEIN MIZU-KUSSEI 1"/>
    <property type="match status" value="1"/>
</dbReference>